<dbReference type="PANTHER" id="PTHR23159:SF60">
    <property type="entry name" value="SPINDLE ASSEMBLY ABNORMAL PROTEIN 4"/>
    <property type="match status" value="1"/>
</dbReference>
<dbReference type="GO" id="GO:0000796">
    <property type="term" value="C:condensin complex"/>
    <property type="evidence" value="ECO:0000318"/>
    <property type="project" value="GO_Central"/>
</dbReference>
<proteinExistence type="predicted"/>
<dbReference type="OMA" id="RPNRFAH"/>
<dbReference type="Gene3D" id="1.10.287.1490">
    <property type="match status" value="1"/>
</dbReference>
<feature type="compositionally biased region" description="Polar residues" evidence="2">
    <location>
        <begin position="731"/>
        <end position="746"/>
    </location>
</feature>
<gene>
    <name evidence="3" type="ORF">NEMVEDRAFT_v1g246522</name>
</gene>
<keyword evidence="1" id="KW-0175">Coiled coil</keyword>
<feature type="region of interest" description="Disordered" evidence="2">
    <location>
        <begin position="833"/>
        <end position="868"/>
    </location>
</feature>
<dbReference type="PhylomeDB" id="A7SP72"/>
<dbReference type="PANTHER" id="PTHR23159">
    <property type="entry name" value="CENTROSOMAL PROTEIN 2"/>
    <property type="match status" value="1"/>
</dbReference>
<dbReference type="InParanoid" id="A7SP72"/>
<name>A7SP72_NEMVE</name>
<dbReference type="GO" id="GO:0003682">
    <property type="term" value="F:chromatin binding"/>
    <property type="evidence" value="ECO:0000318"/>
    <property type="project" value="GO_Central"/>
</dbReference>
<organism evidence="3 4">
    <name type="scientific">Nematostella vectensis</name>
    <name type="common">Starlet sea anemone</name>
    <dbReference type="NCBI Taxonomy" id="45351"/>
    <lineage>
        <taxon>Eukaryota</taxon>
        <taxon>Metazoa</taxon>
        <taxon>Cnidaria</taxon>
        <taxon>Anthozoa</taxon>
        <taxon>Hexacorallia</taxon>
        <taxon>Actiniaria</taxon>
        <taxon>Edwardsiidae</taxon>
        <taxon>Nematostella</taxon>
    </lineage>
</organism>
<evidence type="ECO:0000256" key="2">
    <source>
        <dbReference type="SAM" id="MobiDB-lite"/>
    </source>
</evidence>
<feature type="region of interest" description="Disordered" evidence="2">
    <location>
        <begin position="524"/>
        <end position="795"/>
    </location>
</feature>
<protein>
    <submittedName>
        <fullName evidence="3">Uncharacterized protein</fullName>
    </submittedName>
</protein>
<feature type="region of interest" description="Disordered" evidence="2">
    <location>
        <begin position="256"/>
        <end position="312"/>
    </location>
</feature>
<dbReference type="Proteomes" id="UP000001593">
    <property type="component" value="Unassembled WGS sequence"/>
</dbReference>
<feature type="compositionally biased region" description="Basic and acidic residues" evidence="2">
    <location>
        <begin position="659"/>
        <end position="685"/>
    </location>
</feature>
<evidence type="ECO:0000313" key="4">
    <source>
        <dbReference type="Proteomes" id="UP000001593"/>
    </source>
</evidence>
<dbReference type="GO" id="GO:0000793">
    <property type="term" value="C:condensed chromosome"/>
    <property type="evidence" value="ECO:0000318"/>
    <property type="project" value="GO_Central"/>
</dbReference>
<feature type="coiled-coil region" evidence="1">
    <location>
        <begin position="21"/>
        <end position="136"/>
    </location>
</feature>
<accession>A7SP72</accession>
<feature type="compositionally biased region" description="Basic and acidic residues" evidence="2">
    <location>
        <begin position="714"/>
        <end position="730"/>
    </location>
</feature>
<dbReference type="HOGENOM" id="CLU_326611_0_0_1"/>
<feature type="compositionally biased region" description="Basic and acidic residues" evidence="2">
    <location>
        <begin position="256"/>
        <end position="286"/>
    </location>
</feature>
<keyword evidence="4" id="KW-1185">Reference proteome</keyword>
<dbReference type="EMBL" id="DS469729">
    <property type="protein sequence ID" value="EDO34477.1"/>
    <property type="molecule type" value="Genomic_DNA"/>
</dbReference>
<evidence type="ECO:0000256" key="1">
    <source>
        <dbReference type="SAM" id="Coils"/>
    </source>
</evidence>
<feature type="compositionally biased region" description="Polar residues" evidence="2">
    <location>
        <begin position="784"/>
        <end position="793"/>
    </location>
</feature>
<reference evidence="3 4" key="1">
    <citation type="journal article" date="2007" name="Science">
        <title>Sea anemone genome reveals ancestral eumetazoan gene repertoire and genomic organization.</title>
        <authorList>
            <person name="Putnam N.H."/>
            <person name="Srivastava M."/>
            <person name="Hellsten U."/>
            <person name="Dirks B."/>
            <person name="Chapman J."/>
            <person name="Salamov A."/>
            <person name="Terry A."/>
            <person name="Shapiro H."/>
            <person name="Lindquist E."/>
            <person name="Kapitonov V.V."/>
            <person name="Jurka J."/>
            <person name="Genikhovich G."/>
            <person name="Grigoriev I.V."/>
            <person name="Lucas S.M."/>
            <person name="Steele R.E."/>
            <person name="Finnerty J.R."/>
            <person name="Technau U."/>
            <person name="Martindale M.Q."/>
            <person name="Rokhsar D.S."/>
        </authorList>
    </citation>
    <scope>NUCLEOTIDE SEQUENCE [LARGE SCALE GENOMIC DNA]</scope>
    <source>
        <strain evidence="4">CH2 X CH6</strain>
    </source>
</reference>
<sequence length="882" mass="100445">MENGLDHISFTNGEDSLQYDLDQANFRCQSLEKEVQKLRLSNEKLWLQSKTSKGNSKDSLQKLQQDNTELEKLLQLAEESEDNIARELATCHQSMAEMKEKEDQLQQAVEKTEVALAQSELARVELEKQVKKLLVQVSEGTNSKTSITVVESSQLEAANRDSEALSLALSESEAYCKELELHNKTKQERIEKLEKEVASLKMQAELDAKEIKEVGSKSSTNQGLKPALEKLNKENASLQEALENAEKELGALKVCLEEERSSKNTPEETGDNEAKTNETPKAEKAKKSVFGKGTLTKKSKKKAVKEIEKDEELKDVESLKKDREDLKNECLALSETVTKIANEKREMEKEIEKLEEENKKLVSEINDFKVNIQKLESLKGEKEELDNAHSKIIEMYSDASDRLESVTQKHANATKQLQSLTEEKKTLQNSCKELKESLSLAKKELDSAKKESAARSNEVNLLRKKHEDEKRRLIGLKDGGDKELNRLKEELTQVSKKVSSAVSEMSDTPDNVSNQVEKVVNELKSLKKKHEELENSSKGAERRSKEAEKRIENLEQECASANDMAMEKSVELSRLKRTIEKKIDKLTKENSELRRKLGEMTPKNPASPLNASPVVPEKLQSLEMEPLRVPSPRDVSLYRGQASPKERKYSEPQTSEPHLPGDMRARDRWDISPKERKYSEPRTSEPHFSGDIIRREQVSPKDRNYLEQQPPRDMSMRYQEKNRPKERGHSESQASDQPSQKSENNRQPPPYNMAKRKSLDDVLLRSRQDQRVAPPYKEMGVASPPSSCPTRPQSGSRVVVVAGSVPHYQVGAVVVNREEGYYSLPRDRRRSWGEKKVMTQHGADYDRHHSETNLRQHRDHDPNSVFQVVGYDKPEPKISVDL</sequence>
<dbReference type="GO" id="GO:0000785">
    <property type="term" value="C:chromatin"/>
    <property type="evidence" value="ECO:0000318"/>
    <property type="project" value="GO_Central"/>
</dbReference>
<feature type="compositionally biased region" description="Basic and acidic residues" evidence="2">
    <location>
        <begin position="565"/>
        <end position="598"/>
    </location>
</feature>
<dbReference type="AlphaFoldDB" id="A7SP72"/>
<dbReference type="GO" id="GO:0007076">
    <property type="term" value="P:mitotic chromosome condensation"/>
    <property type="evidence" value="ECO:0000318"/>
    <property type="project" value="GO_Central"/>
</dbReference>
<feature type="compositionally biased region" description="Basic and acidic residues" evidence="2">
    <location>
        <begin position="524"/>
        <end position="553"/>
    </location>
</feature>
<feature type="compositionally biased region" description="Basic and acidic residues" evidence="2">
    <location>
        <begin position="757"/>
        <end position="770"/>
    </location>
</feature>
<feature type="compositionally biased region" description="Basic and acidic residues" evidence="2">
    <location>
        <begin position="692"/>
        <end position="705"/>
    </location>
</feature>
<feature type="compositionally biased region" description="Basic and acidic residues" evidence="2">
    <location>
        <begin position="833"/>
        <end position="862"/>
    </location>
</feature>
<evidence type="ECO:0000313" key="3">
    <source>
        <dbReference type="EMBL" id="EDO34477.1"/>
    </source>
</evidence>